<organism evidence="1">
    <name type="scientific">marine sediment metagenome</name>
    <dbReference type="NCBI Taxonomy" id="412755"/>
    <lineage>
        <taxon>unclassified sequences</taxon>
        <taxon>metagenomes</taxon>
        <taxon>ecological metagenomes</taxon>
    </lineage>
</organism>
<comment type="caution">
    <text evidence="1">The sequence shown here is derived from an EMBL/GenBank/DDBJ whole genome shotgun (WGS) entry which is preliminary data.</text>
</comment>
<accession>A0A0F9IJ62</accession>
<name>A0A0F9IJ62_9ZZZZ</name>
<evidence type="ECO:0000313" key="1">
    <source>
        <dbReference type="EMBL" id="KKM19839.1"/>
    </source>
</evidence>
<dbReference type="EMBL" id="LAZR01013898">
    <property type="protein sequence ID" value="KKM19839.1"/>
    <property type="molecule type" value="Genomic_DNA"/>
</dbReference>
<gene>
    <name evidence="1" type="ORF">LCGC14_1651570</name>
</gene>
<dbReference type="AlphaFoldDB" id="A0A0F9IJ62"/>
<protein>
    <submittedName>
        <fullName evidence="1">Uncharacterized protein</fullName>
    </submittedName>
</protein>
<sequence>MAKETAKIQAYTQFLQKDQSPAFWKELAGDIEIDVTTLRRWSLEENWIERKKEFFKKISSKVDEALDEVAERIAKVKVEFAQDIIAKVKVRFQEEIKDVPIGSFKEMMQGIESAINTVDRLLNIGTDSEKVEPSLYASMTFEKKKQLLETINTVKIQLPTSTGLEVEDIIGEELVEIKGEPK</sequence>
<reference evidence="1" key="1">
    <citation type="journal article" date="2015" name="Nature">
        <title>Complex archaea that bridge the gap between prokaryotes and eukaryotes.</title>
        <authorList>
            <person name="Spang A."/>
            <person name="Saw J.H."/>
            <person name="Jorgensen S.L."/>
            <person name="Zaremba-Niedzwiedzka K."/>
            <person name="Martijn J."/>
            <person name="Lind A.E."/>
            <person name="van Eijk R."/>
            <person name="Schleper C."/>
            <person name="Guy L."/>
            <person name="Ettema T.J."/>
        </authorList>
    </citation>
    <scope>NUCLEOTIDE SEQUENCE</scope>
</reference>
<proteinExistence type="predicted"/>